<dbReference type="InterPro" id="IPR018392">
    <property type="entry name" value="LysM"/>
</dbReference>
<keyword evidence="1" id="KW-0472">Membrane</keyword>
<dbReference type="EMBL" id="FXAZ01000001">
    <property type="protein sequence ID" value="SMG25113.1"/>
    <property type="molecule type" value="Genomic_DNA"/>
</dbReference>
<evidence type="ECO:0000256" key="1">
    <source>
        <dbReference type="SAM" id="Phobius"/>
    </source>
</evidence>
<evidence type="ECO:0000313" key="4">
    <source>
        <dbReference type="Proteomes" id="UP000193834"/>
    </source>
</evidence>
<name>A0A1X7JCK0_9BACL</name>
<keyword evidence="1" id="KW-0812">Transmembrane</keyword>
<proteinExistence type="predicted"/>
<protein>
    <submittedName>
        <fullName evidence="3">LysM domain-containing protein</fullName>
    </submittedName>
</protein>
<dbReference type="OrthoDB" id="9801998at2"/>
<dbReference type="Gene3D" id="3.10.350.10">
    <property type="entry name" value="LysM domain"/>
    <property type="match status" value="1"/>
</dbReference>
<evidence type="ECO:0000259" key="2">
    <source>
        <dbReference type="PROSITE" id="PS51782"/>
    </source>
</evidence>
<dbReference type="PROSITE" id="PS51782">
    <property type="entry name" value="LYSM"/>
    <property type="match status" value="1"/>
</dbReference>
<feature type="domain" description="LysM" evidence="2">
    <location>
        <begin position="69"/>
        <end position="119"/>
    </location>
</feature>
<sequence length="127" mass="15115">MYTSYQSIYSVRNNHQTVKNVQHRFYRRQSRRLRRMIVTALFILMLFIACGSIVQAWTQDKNENHALYKEVIVMNGDTLWDIAKQYLPYDMDIRDYVNEIAKHNHIRGGFLMAGEVIEIPIYNKASR</sequence>
<dbReference type="CDD" id="cd00118">
    <property type="entry name" value="LysM"/>
    <property type="match status" value="1"/>
</dbReference>
<dbReference type="AlphaFoldDB" id="A0A1X7JCK0"/>
<dbReference type="InterPro" id="IPR036779">
    <property type="entry name" value="LysM_dom_sf"/>
</dbReference>
<organism evidence="3 4">
    <name type="scientific">Paenibacillus aquistagni</name>
    <dbReference type="NCBI Taxonomy" id="1852522"/>
    <lineage>
        <taxon>Bacteria</taxon>
        <taxon>Bacillati</taxon>
        <taxon>Bacillota</taxon>
        <taxon>Bacilli</taxon>
        <taxon>Bacillales</taxon>
        <taxon>Paenibacillaceae</taxon>
        <taxon>Paenibacillus</taxon>
    </lineage>
</organism>
<feature type="transmembrane region" description="Helical" evidence="1">
    <location>
        <begin position="36"/>
        <end position="57"/>
    </location>
</feature>
<keyword evidence="4" id="KW-1185">Reference proteome</keyword>
<dbReference type="SUPFAM" id="SSF54106">
    <property type="entry name" value="LysM domain"/>
    <property type="match status" value="1"/>
</dbReference>
<gene>
    <name evidence="3" type="ORF">SAMN06295960_1415</name>
</gene>
<accession>A0A1X7JCK0</accession>
<dbReference type="Pfam" id="PF01476">
    <property type="entry name" value="LysM"/>
    <property type="match status" value="1"/>
</dbReference>
<dbReference type="STRING" id="1852522.SAMN06295960_1415"/>
<dbReference type="Proteomes" id="UP000193834">
    <property type="component" value="Unassembled WGS sequence"/>
</dbReference>
<reference evidence="3 4" key="1">
    <citation type="submission" date="2017-04" db="EMBL/GenBank/DDBJ databases">
        <authorList>
            <person name="Afonso C.L."/>
            <person name="Miller P.J."/>
            <person name="Scott M.A."/>
            <person name="Spackman E."/>
            <person name="Goraichik I."/>
            <person name="Dimitrov K.M."/>
            <person name="Suarez D.L."/>
            <person name="Swayne D.E."/>
        </authorList>
    </citation>
    <scope>NUCLEOTIDE SEQUENCE [LARGE SCALE GENOMIC DNA]</scope>
    <source>
        <strain evidence="3 4">11</strain>
    </source>
</reference>
<evidence type="ECO:0000313" key="3">
    <source>
        <dbReference type="EMBL" id="SMG25113.1"/>
    </source>
</evidence>
<dbReference type="RefSeq" id="WP_085493557.1">
    <property type="nucleotide sequence ID" value="NZ_FXAZ01000001.1"/>
</dbReference>
<keyword evidence="1" id="KW-1133">Transmembrane helix</keyword>